<keyword evidence="8" id="KW-0812">Transmembrane</keyword>
<keyword evidence="4 6" id="KW-0573">Peptidoglycan synthesis</keyword>
<feature type="region of interest" description="Disordered" evidence="7">
    <location>
        <begin position="1"/>
        <end position="24"/>
    </location>
</feature>
<evidence type="ECO:0000313" key="10">
    <source>
        <dbReference type="EMBL" id="MFD1835076.1"/>
    </source>
</evidence>
<dbReference type="Gene3D" id="1.10.101.10">
    <property type="entry name" value="PGBD-like superfamily/PGBD"/>
    <property type="match status" value="1"/>
</dbReference>
<sequence length="254" mass="27199">MNRPLIHLSARPLPSESDPAPPVDQLPVTSRRGLILLGVGTLGAGLTLGTGTALAAPVLKKGSRGSAVTTLQKNLSALGYWCGTADGSFGHVTEQAVYAIQKVAGLGKDGVVGAKTQAAIAAKKKPRSAVTSGSSFDIDLKRQILICYTGGRVKWTFNTSTGSGERYYSGGRWKTATTPKGSFRMYRLYSAGWQTGSLGRLYRPGYYDRGWAIHGSTSIPPYPASHGCARISTAATDLLWRENWIVKDRRVLVR</sequence>
<dbReference type="Pfam" id="PF03734">
    <property type="entry name" value="YkuD"/>
    <property type="match status" value="1"/>
</dbReference>
<feature type="transmembrane region" description="Helical" evidence="8">
    <location>
        <begin position="34"/>
        <end position="56"/>
    </location>
</feature>
<reference evidence="11" key="1">
    <citation type="journal article" date="2019" name="Int. J. Syst. Evol. Microbiol.">
        <title>The Global Catalogue of Microorganisms (GCM) 10K type strain sequencing project: providing services to taxonomists for standard genome sequencing and annotation.</title>
        <authorList>
            <consortium name="The Broad Institute Genomics Platform"/>
            <consortium name="The Broad Institute Genome Sequencing Center for Infectious Disease"/>
            <person name="Wu L."/>
            <person name="Ma J."/>
        </authorList>
    </citation>
    <scope>NUCLEOTIDE SEQUENCE [LARGE SCALE GENOMIC DNA]</scope>
    <source>
        <strain evidence="11">JCM 11650</strain>
    </source>
</reference>
<dbReference type="CDD" id="cd16913">
    <property type="entry name" value="YkuD_like"/>
    <property type="match status" value="1"/>
</dbReference>
<dbReference type="Proteomes" id="UP001597280">
    <property type="component" value="Unassembled WGS sequence"/>
</dbReference>
<keyword evidence="8" id="KW-1133">Transmembrane helix</keyword>
<dbReference type="InterPro" id="IPR036365">
    <property type="entry name" value="PGBD-like_sf"/>
</dbReference>
<feature type="active site" description="Proton donor/acceptor" evidence="6">
    <location>
        <position position="214"/>
    </location>
</feature>
<name>A0ABW4PWH2_9MICO</name>
<accession>A0ABW4PWH2</accession>
<evidence type="ECO:0000256" key="7">
    <source>
        <dbReference type="SAM" id="MobiDB-lite"/>
    </source>
</evidence>
<dbReference type="InterPro" id="IPR005490">
    <property type="entry name" value="LD_TPept_cat_dom"/>
</dbReference>
<evidence type="ECO:0000256" key="8">
    <source>
        <dbReference type="SAM" id="Phobius"/>
    </source>
</evidence>
<keyword evidence="2" id="KW-0808">Transferase</keyword>
<evidence type="ECO:0000256" key="2">
    <source>
        <dbReference type="ARBA" id="ARBA00022679"/>
    </source>
</evidence>
<dbReference type="RefSeq" id="WP_343904283.1">
    <property type="nucleotide sequence ID" value="NZ_BAAAIS010000002.1"/>
</dbReference>
<evidence type="ECO:0000259" key="9">
    <source>
        <dbReference type="PROSITE" id="PS52029"/>
    </source>
</evidence>
<comment type="pathway">
    <text evidence="1 6">Cell wall biogenesis; peptidoglycan biosynthesis.</text>
</comment>
<dbReference type="EMBL" id="JBHUFL010000002">
    <property type="protein sequence ID" value="MFD1835076.1"/>
    <property type="molecule type" value="Genomic_DNA"/>
</dbReference>
<dbReference type="Gene3D" id="2.40.440.10">
    <property type="entry name" value="L,D-transpeptidase catalytic domain-like"/>
    <property type="match status" value="1"/>
</dbReference>
<dbReference type="SUPFAM" id="SSF47090">
    <property type="entry name" value="PGBD-like"/>
    <property type="match status" value="1"/>
</dbReference>
<evidence type="ECO:0000256" key="1">
    <source>
        <dbReference type="ARBA" id="ARBA00004752"/>
    </source>
</evidence>
<dbReference type="SUPFAM" id="SSF141523">
    <property type="entry name" value="L,D-transpeptidase catalytic domain-like"/>
    <property type="match status" value="1"/>
</dbReference>
<dbReference type="InterPro" id="IPR036366">
    <property type="entry name" value="PGBDSf"/>
</dbReference>
<keyword evidence="3 6" id="KW-0133">Cell shape</keyword>
<proteinExistence type="predicted"/>
<evidence type="ECO:0000256" key="4">
    <source>
        <dbReference type="ARBA" id="ARBA00022984"/>
    </source>
</evidence>
<keyword evidence="11" id="KW-1185">Reference proteome</keyword>
<comment type="caution">
    <text evidence="10">The sequence shown here is derived from an EMBL/GenBank/DDBJ whole genome shotgun (WGS) entry which is preliminary data.</text>
</comment>
<evidence type="ECO:0000256" key="6">
    <source>
        <dbReference type="PROSITE-ProRule" id="PRU01373"/>
    </source>
</evidence>
<protein>
    <submittedName>
        <fullName evidence="10">L,D-transpeptidase family protein</fullName>
    </submittedName>
</protein>
<dbReference type="PROSITE" id="PS52029">
    <property type="entry name" value="LD_TPASE"/>
    <property type="match status" value="1"/>
</dbReference>
<evidence type="ECO:0000313" key="11">
    <source>
        <dbReference type="Proteomes" id="UP001597280"/>
    </source>
</evidence>
<gene>
    <name evidence="10" type="ORF">ACFSDA_08285</name>
</gene>
<dbReference type="InterPro" id="IPR038063">
    <property type="entry name" value="Transpep_catalytic_dom"/>
</dbReference>
<feature type="domain" description="L,D-TPase catalytic" evidence="9">
    <location>
        <begin position="134"/>
        <end position="254"/>
    </location>
</feature>
<keyword evidence="5 6" id="KW-0961">Cell wall biogenesis/degradation</keyword>
<feature type="active site" description="Nucleophile" evidence="6">
    <location>
        <position position="228"/>
    </location>
</feature>
<organism evidence="10 11">
    <name type="scientific">Brachybacterium rhamnosum</name>
    <dbReference type="NCBI Taxonomy" id="173361"/>
    <lineage>
        <taxon>Bacteria</taxon>
        <taxon>Bacillati</taxon>
        <taxon>Actinomycetota</taxon>
        <taxon>Actinomycetes</taxon>
        <taxon>Micrococcales</taxon>
        <taxon>Dermabacteraceae</taxon>
        <taxon>Brachybacterium</taxon>
    </lineage>
</organism>
<dbReference type="InterPro" id="IPR002477">
    <property type="entry name" value="Peptidoglycan-bd-like"/>
</dbReference>
<dbReference type="Pfam" id="PF01471">
    <property type="entry name" value="PG_binding_1"/>
    <property type="match status" value="1"/>
</dbReference>
<evidence type="ECO:0000256" key="3">
    <source>
        <dbReference type="ARBA" id="ARBA00022960"/>
    </source>
</evidence>
<keyword evidence="8" id="KW-0472">Membrane</keyword>
<evidence type="ECO:0000256" key="5">
    <source>
        <dbReference type="ARBA" id="ARBA00023316"/>
    </source>
</evidence>